<feature type="domain" description="SCP" evidence="2">
    <location>
        <begin position="36"/>
        <end position="131"/>
    </location>
</feature>
<reference evidence="3 4" key="1">
    <citation type="submission" date="2023-10" db="EMBL/GenBank/DDBJ databases">
        <title>Roseovarius strain S88 nov., isolated from a marine algae.</title>
        <authorList>
            <person name="Lee M.W."/>
            <person name="Lee J.K."/>
            <person name="Kim J.M."/>
            <person name="Choi D.G."/>
            <person name="Baek J.H."/>
            <person name="Bayburt H."/>
            <person name="Jung J.J."/>
            <person name="Han D.M."/>
            <person name="Jeon C.O."/>
        </authorList>
    </citation>
    <scope>NUCLEOTIDE SEQUENCE [LARGE SCALE GENOMIC DNA]</scope>
    <source>
        <strain evidence="3 4">S88</strain>
    </source>
</reference>
<dbReference type="RefSeq" id="WP_338550788.1">
    <property type="nucleotide sequence ID" value="NZ_CP146069.1"/>
</dbReference>
<keyword evidence="1" id="KW-0732">Signal</keyword>
<keyword evidence="4" id="KW-1185">Reference proteome</keyword>
<organism evidence="3 4">
    <name type="scientific">Roseovarius phycicola</name>
    <dbReference type="NCBI Taxonomy" id="3080976"/>
    <lineage>
        <taxon>Bacteria</taxon>
        <taxon>Pseudomonadati</taxon>
        <taxon>Pseudomonadota</taxon>
        <taxon>Alphaproteobacteria</taxon>
        <taxon>Rhodobacterales</taxon>
        <taxon>Roseobacteraceae</taxon>
        <taxon>Roseovarius</taxon>
    </lineage>
</organism>
<dbReference type="PANTHER" id="PTHR31157:SF1">
    <property type="entry name" value="SCP DOMAIN-CONTAINING PROTEIN"/>
    <property type="match status" value="1"/>
</dbReference>
<evidence type="ECO:0000313" key="4">
    <source>
        <dbReference type="Proteomes" id="UP001364156"/>
    </source>
</evidence>
<dbReference type="Pfam" id="PF00188">
    <property type="entry name" value="CAP"/>
    <property type="match status" value="1"/>
</dbReference>
<dbReference type="InterPro" id="IPR014044">
    <property type="entry name" value="CAP_dom"/>
</dbReference>
<accession>A0ABZ2HMV1</accession>
<evidence type="ECO:0000259" key="2">
    <source>
        <dbReference type="Pfam" id="PF00188"/>
    </source>
</evidence>
<feature type="chain" id="PRO_5045073701" evidence="1">
    <location>
        <begin position="23"/>
        <end position="150"/>
    </location>
</feature>
<sequence length="150" mass="16336">MSLRILTIFILAMTLVATPLTAQELRDASESARAWLNDYRAQKNTPALGTSPPLTKAAAAHARDMARKGFFSHKGSDGSSVADRVQRQGYGYCFVAENIAKGQRDLGAVLQSWAGSKGHRRNMLSREAREFALVRGPGNIWVMVLGRSGC</sequence>
<protein>
    <submittedName>
        <fullName evidence="3">CAP domain-containing protein</fullName>
    </submittedName>
</protein>
<evidence type="ECO:0000256" key="1">
    <source>
        <dbReference type="SAM" id="SignalP"/>
    </source>
</evidence>
<name>A0ABZ2HMV1_9RHOB</name>
<dbReference type="InterPro" id="IPR035940">
    <property type="entry name" value="CAP_sf"/>
</dbReference>
<dbReference type="PANTHER" id="PTHR31157">
    <property type="entry name" value="SCP DOMAIN-CONTAINING PROTEIN"/>
    <property type="match status" value="1"/>
</dbReference>
<proteinExistence type="predicted"/>
<gene>
    <name evidence="3" type="ORF">RZ517_07275</name>
</gene>
<feature type="signal peptide" evidence="1">
    <location>
        <begin position="1"/>
        <end position="22"/>
    </location>
</feature>
<dbReference type="Proteomes" id="UP001364156">
    <property type="component" value="Chromosome"/>
</dbReference>
<dbReference type="SUPFAM" id="SSF55797">
    <property type="entry name" value="PR-1-like"/>
    <property type="match status" value="1"/>
</dbReference>
<evidence type="ECO:0000313" key="3">
    <source>
        <dbReference type="EMBL" id="WWR47961.1"/>
    </source>
</evidence>
<dbReference type="Gene3D" id="3.40.33.10">
    <property type="entry name" value="CAP"/>
    <property type="match status" value="1"/>
</dbReference>
<dbReference type="EMBL" id="CP146069">
    <property type="protein sequence ID" value="WWR47961.1"/>
    <property type="molecule type" value="Genomic_DNA"/>
</dbReference>
<dbReference type="CDD" id="cd05379">
    <property type="entry name" value="CAP_bacterial"/>
    <property type="match status" value="1"/>
</dbReference>